<comment type="similarity">
    <text evidence="1 5">Belongs to the NOP53 family.</text>
</comment>
<evidence type="ECO:0000256" key="1">
    <source>
        <dbReference type="ARBA" id="ARBA00008838"/>
    </source>
</evidence>
<dbReference type="Pfam" id="PF07767">
    <property type="entry name" value="Nop53"/>
    <property type="match status" value="1"/>
</dbReference>
<dbReference type="PANTHER" id="PTHR14211">
    <property type="entry name" value="GLIOMA SUPPRESSOR CANDIDATE REGION GENE 2"/>
    <property type="match status" value="1"/>
</dbReference>
<feature type="region of interest" description="Disordered" evidence="7">
    <location>
        <begin position="1"/>
        <end position="25"/>
    </location>
</feature>
<keyword evidence="9" id="KW-1185">Reference proteome</keyword>
<dbReference type="EMBL" id="CDMY01000337">
    <property type="protein sequence ID" value="CEM03287.1"/>
    <property type="molecule type" value="Genomic_DNA"/>
</dbReference>
<evidence type="ECO:0000256" key="6">
    <source>
        <dbReference type="SAM" id="Coils"/>
    </source>
</evidence>
<reference evidence="8 9" key="1">
    <citation type="submission" date="2014-11" db="EMBL/GenBank/DDBJ databases">
        <authorList>
            <person name="Zhu J."/>
            <person name="Qi W."/>
            <person name="Song R."/>
        </authorList>
    </citation>
    <scope>NUCLEOTIDE SEQUENCE [LARGE SCALE GENOMIC DNA]</scope>
</reference>
<dbReference type="InterPro" id="IPR011687">
    <property type="entry name" value="Nop53/GLTSCR2"/>
</dbReference>
<evidence type="ECO:0000256" key="3">
    <source>
        <dbReference type="ARBA" id="ARBA00022517"/>
    </source>
</evidence>
<evidence type="ECO:0000256" key="7">
    <source>
        <dbReference type="SAM" id="MobiDB-lite"/>
    </source>
</evidence>
<gene>
    <name evidence="8" type="ORF">Vbra_13788</name>
</gene>
<feature type="compositionally biased region" description="Acidic residues" evidence="7">
    <location>
        <begin position="250"/>
        <end position="273"/>
    </location>
</feature>
<feature type="region of interest" description="Disordered" evidence="7">
    <location>
        <begin position="244"/>
        <end position="307"/>
    </location>
</feature>
<dbReference type="GO" id="GO:0008097">
    <property type="term" value="F:5S rRNA binding"/>
    <property type="evidence" value="ECO:0007669"/>
    <property type="project" value="TreeGrafter"/>
</dbReference>
<feature type="compositionally biased region" description="Basic and acidic residues" evidence="7">
    <location>
        <begin position="285"/>
        <end position="304"/>
    </location>
</feature>
<dbReference type="OrthoDB" id="5072at2759"/>
<sequence length="446" mass="51191">MVKQKRSSWKRIETDDVEAGQKEDQVRRHLSGKAGDALFVEDTHGSTAGLSRSVRKRMRLLKEKPAARKLPDHVLRRMERERLRMERRERQNRNKQLSAEDGPVDLWGSSTLTAPAPSRPSVHPNERIKDRVRRRHEPFRPTVVAPVPAVPLPHPGQSYNPHEPHRQSAVFTAAALVMAQDDRREMVERSLKPLTASLMDVLPEETVNQMDDNDKIRAYQLLQEGQDASAVSAWFEGQLMRKRVKKEGGDGQDNDDDDDDDAADEDQDEDETPGADALKTAKQTKLGEKKTRTQRNREARRKAQDQQLQAKLELKKRRRDFEQIKSHLESLKALQEQRAARRQYRELLKHEAEEAQKRGEAAAAKRLGRHVYREAPPDVVLSEDVRGSLRSAKVSGSAIADRAQSIYRRGLLEAPPKGRQHYSRKVRKTLKHKENPLIRRYQPALF</sequence>
<feature type="compositionally biased region" description="Basic and acidic residues" evidence="7">
    <location>
        <begin position="81"/>
        <end position="92"/>
    </location>
</feature>
<comment type="subcellular location">
    <subcellularLocation>
        <location evidence="5">Nucleus</location>
        <location evidence="5">Nucleolus</location>
    </subcellularLocation>
    <subcellularLocation>
        <location evidence="5">Nucleus</location>
        <location evidence="5">Nucleoplasm</location>
    </subcellularLocation>
</comment>
<dbReference type="InParanoid" id="A0A0G4EWF2"/>
<dbReference type="Proteomes" id="UP000041254">
    <property type="component" value="Unassembled WGS sequence"/>
</dbReference>
<evidence type="ECO:0000256" key="4">
    <source>
        <dbReference type="ARBA" id="ARBA00023242"/>
    </source>
</evidence>
<dbReference type="GO" id="GO:0000027">
    <property type="term" value="P:ribosomal large subunit assembly"/>
    <property type="evidence" value="ECO:0007669"/>
    <property type="project" value="UniProtKB-UniRule"/>
</dbReference>
<keyword evidence="6" id="KW-0175">Coiled coil</keyword>
<dbReference type="VEuPathDB" id="CryptoDB:Vbra_13788"/>
<proteinExistence type="inferred from homology"/>
<keyword evidence="3 5" id="KW-0690">Ribosome biogenesis</keyword>
<name>A0A0G4EWF2_VITBC</name>
<feature type="compositionally biased region" description="Basic and acidic residues" evidence="7">
    <location>
        <begin position="10"/>
        <end position="25"/>
    </location>
</feature>
<dbReference type="GO" id="GO:0006364">
    <property type="term" value="P:rRNA processing"/>
    <property type="evidence" value="ECO:0007669"/>
    <property type="project" value="TreeGrafter"/>
</dbReference>
<dbReference type="PhylomeDB" id="A0A0G4EWF2"/>
<accession>A0A0G4EWF2</accession>
<feature type="region of interest" description="Disordered" evidence="7">
    <location>
        <begin position="81"/>
        <end position="124"/>
    </location>
</feature>
<dbReference type="PANTHER" id="PTHR14211:SF7">
    <property type="entry name" value="RIBOSOME BIOGENESIS PROTEIN NOP53"/>
    <property type="match status" value="1"/>
</dbReference>
<feature type="coiled-coil region" evidence="6">
    <location>
        <begin position="334"/>
        <end position="365"/>
    </location>
</feature>
<evidence type="ECO:0000256" key="2">
    <source>
        <dbReference type="ARBA" id="ARBA00018339"/>
    </source>
</evidence>
<protein>
    <recommendedName>
        <fullName evidence="2 5">Ribosome biogenesis protein NOP53</fullName>
    </recommendedName>
</protein>
<keyword evidence="4 5" id="KW-0539">Nucleus</keyword>
<dbReference type="OMA" id="AQYRRGK"/>
<dbReference type="AlphaFoldDB" id="A0A0G4EWF2"/>
<evidence type="ECO:0000313" key="8">
    <source>
        <dbReference type="EMBL" id="CEM03287.1"/>
    </source>
</evidence>
<evidence type="ECO:0000313" key="9">
    <source>
        <dbReference type="Proteomes" id="UP000041254"/>
    </source>
</evidence>
<dbReference type="STRING" id="1169540.A0A0G4EWF2"/>
<dbReference type="PIRSF" id="PIRSF017302">
    <property type="entry name" value="Gltscr2"/>
    <property type="match status" value="1"/>
</dbReference>
<organism evidence="8 9">
    <name type="scientific">Vitrella brassicaformis (strain CCMP3155)</name>
    <dbReference type="NCBI Taxonomy" id="1169540"/>
    <lineage>
        <taxon>Eukaryota</taxon>
        <taxon>Sar</taxon>
        <taxon>Alveolata</taxon>
        <taxon>Colpodellida</taxon>
        <taxon>Vitrellaceae</taxon>
        <taxon>Vitrella</taxon>
    </lineage>
</organism>
<dbReference type="GO" id="GO:0005730">
    <property type="term" value="C:nucleolus"/>
    <property type="evidence" value="ECO:0007669"/>
    <property type="project" value="UniProtKB-SubCell"/>
</dbReference>
<evidence type="ECO:0000256" key="5">
    <source>
        <dbReference type="PIRNR" id="PIRNR017302"/>
    </source>
</evidence>
<comment type="function">
    <text evidence="5">May play a role in ribosome biogenesis.</text>
</comment>
<dbReference type="GO" id="GO:0005654">
    <property type="term" value="C:nucleoplasm"/>
    <property type="evidence" value="ECO:0007669"/>
    <property type="project" value="UniProtKB-SubCell"/>
</dbReference>